<dbReference type="Proteomes" id="UP000796761">
    <property type="component" value="Unassembled WGS sequence"/>
</dbReference>
<feature type="region of interest" description="Disordered" evidence="1">
    <location>
        <begin position="1"/>
        <end position="25"/>
    </location>
</feature>
<comment type="caution">
    <text evidence="3">The sequence shown here is derived from an EMBL/GenBank/DDBJ whole genome shotgun (WGS) entry which is preliminary data.</text>
</comment>
<protein>
    <recommendedName>
        <fullName evidence="2">Reverse transcriptase domain-containing protein</fullName>
    </recommendedName>
</protein>
<evidence type="ECO:0000259" key="2">
    <source>
        <dbReference type="Pfam" id="PF00078"/>
    </source>
</evidence>
<evidence type="ECO:0000313" key="4">
    <source>
        <dbReference type="Proteomes" id="UP000796761"/>
    </source>
</evidence>
<reference evidence="3" key="1">
    <citation type="submission" date="2019-04" db="EMBL/GenBank/DDBJ databases">
        <title>Genome assembly of Zosterops borbonicus 15179.</title>
        <authorList>
            <person name="Leroy T."/>
            <person name="Anselmetti Y."/>
            <person name="Tilak M.-K."/>
            <person name="Nabholz B."/>
        </authorList>
    </citation>
    <scope>NUCLEOTIDE SEQUENCE</scope>
    <source>
        <strain evidence="3">HGM_15179</strain>
        <tissue evidence="3">Muscle</tissue>
    </source>
</reference>
<keyword evidence="4" id="KW-1185">Reference proteome</keyword>
<dbReference type="EMBL" id="SWJQ01001598">
    <property type="protein sequence ID" value="TRZ07853.1"/>
    <property type="molecule type" value="Genomic_DNA"/>
</dbReference>
<feature type="domain" description="Reverse transcriptase" evidence="2">
    <location>
        <begin position="18"/>
        <end position="121"/>
    </location>
</feature>
<dbReference type="Pfam" id="PF00078">
    <property type="entry name" value="RVT_1"/>
    <property type="match status" value="1"/>
</dbReference>
<accession>A0A8K1FVA3</accession>
<feature type="non-terminal residue" evidence="3">
    <location>
        <position position="1"/>
    </location>
</feature>
<dbReference type="AlphaFoldDB" id="A0A8K1FVA3"/>
<evidence type="ECO:0000313" key="3">
    <source>
        <dbReference type="EMBL" id="TRZ07853.1"/>
    </source>
</evidence>
<dbReference type="InterPro" id="IPR000477">
    <property type="entry name" value="RT_dom"/>
</dbReference>
<dbReference type="OrthoDB" id="416454at2759"/>
<evidence type="ECO:0000256" key="1">
    <source>
        <dbReference type="SAM" id="MobiDB-lite"/>
    </source>
</evidence>
<sequence length="123" mass="13804">LEKIIGNGKNATGSNKDKKDDPGNYKPVIFTSVPGKVKEKIILGDIEKHLKDNTVIDHSHHGFMRGKSFLSNLISSYDEVIHLAERGKPVDIIFLDFSKTFDTISHSILLEKMSSTQLDKHIM</sequence>
<gene>
    <name evidence="3" type="ORF">HGM15179_019255</name>
</gene>
<proteinExistence type="predicted"/>
<name>A0A8K1FVA3_9PASS</name>
<organism evidence="3 4">
    <name type="scientific">Zosterops borbonicus</name>
    <dbReference type="NCBI Taxonomy" id="364589"/>
    <lineage>
        <taxon>Eukaryota</taxon>
        <taxon>Metazoa</taxon>
        <taxon>Chordata</taxon>
        <taxon>Craniata</taxon>
        <taxon>Vertebrata</taxon>
        <taxon>Euteleostomi</taxon>
        <taxon>Archelosauria</taxon>
        <taxon>Archosauria</taxon>
        <taxon>Dinosauria</taxon>
        <taxon>Saurischia</taxon>
        <taxon>Theropoda</taxon>
        <taxon>Coelurosauria</taxon>
        <taxon>Aves</taxon>
        <taxon>Neognathae</taxon>
        <taxon>Neoaves</taxon>
        <taxon>Telluraves</taxon>
        <taxon>Australaves</taxon>
        <taxon>Passeriformes</taxon>
        <taxon>Sylvioidea</taxon>
        <taxon>Zosteropidae</taxon>
        <taxon>Zosterops</taxon>
    </lineage>
</organism>
<dbReference type="PANTHER" id="PTHR33332">
    <property type="entry name" value="REVERSE TRANSCRIPTASE DOMAIN-CONTAINING PROTEIN"/>
    <property type="match status" value="1"/>
</dbReference>